<feature type="transmembrane region" description="Helical" evidence="8">
    <location>
        <begin position="33"/>
        <end position="55"/>
    </location>
</feature>
<feature type="transmembrane region" description="Helical" evidence="8">
    <location>
        <begin position="149"/>
        <end position="168"/>
    </location>
</feature>
<evidence type="ECO:0000256" key="1">
    <source>
        <dbReference type="ARBA" id="ARBA00004651"/>
    </source>
</evidence>
<dbReference type="SUPFAM" id="SSF103473">
    <property type="entry name" value="MFS general substrate transporter"/>
    <property type="match status" value="1"/>
</dbReference>
<dbReference type="GO" id="GO:0005886">
    <property type="term" value="C:plasma membrane"/>
    <property type="evidence" value="ECO:0007669"/>
    <property type="project" value="UniProtKB-SubCell"/>
</dbReference>
<organism evidence="10 11">
    <name type="scientific">Formivibrio citricus</name>
    <dbReference type="NCBI Taxonomy" id="83765"/>
    <lineage>
        <taxon>Bacteria</taxon>
        <taxon>Pseudomonadati</taxon>
        <taxon>Pseudomonadota</taxon>
        <taxon>Betaproteobacteria</taxon>
        <taxon>Neisseriales</taxon>
        <taxon>Chitinibacteraceae</taxon>
        <taxon>Formivibrio</taxon>
    </lineage>
</organism>
<feature type="transmembrane region" description="Helical" evidence="8">
    <location>
        <begin position="202"/>
        <end position="223"/>
    </location>
</feature>
<evidence type="ECO:0000256" key="3">
    <source>
        <dbReference type="ARBA" id="ARBA00022448"/>
    </source>
</evidence>
<evidence type="ECO:0000256" key="6">
    <source>
        <dbReference type="ARBA" id="ARBA00022989"/>
    </source>
</evidence>
<accession>A0A1I4YKY4</accession>
<dbReference type="InterPro" id="IPR020846">
    <property type="entry name" value="MFS_dom"/>
</dbReference>
<dbReference type="Pfam" id="PF07690">
    <property type="entry name" value="MFS_1"/>
    <property type="match status" value="1"/>
</dbReference>
<feature type="domain" description="Major facilitator superfamily (MFS) profile" evidence="9">
    <location>
        <begin position="1"/>
        <end position="376"/>
    </location>
</feature>
<dbReference type="OrthoDB" id="63984at2"/>
<evidence type="ECO:0000313" key="11">
    <source>
        <dbReference type="Proteomes" id="UP000242869"/>
    </source>
</evidence>
<feature type="transmembrane region" description="Helical" evidence="8">
    <location>
        <begin position="235"/>
        <end position="254"/>
    </location>
</feature>
<evidence type="ECO:0000259" key="9">
    <source>
        <dbReference type="PROSITE" id="PS50850"/>
    </source>
</evidence>
<dbReference type="InterPro" id="IPR036259">
    <property type="entry name" value="MFS_trans_sf"/>
</dbReference>
<feature type="transmembrane region" description="Helical" evidence="8">
    <location>
        <begin position="62"/>
        <end position="82"/>
    </location>
</feature>
<keyword evidence="4" id="KW-1003">Cell membrane</keyword>
<dbReference type="InterPro" id="IPR011701">
    <property type="entry name" value="MFS"/>
</dbReference>
<feature type="transmembrane region" description="Helical" evidence="8">
    <location>
        <begin position="353"/>
        <end position="371"/>
    </location>
</feature>
<reference evidence="11" key="1">
    <citation type="submission" date="2016-10" db="EMBL/GenBank/DDBJ databases">
        <authorList>
            <person name="Varghese N."/>
            <person name="Submissions S."/>
        </authorList>
    </citation>
    <scope>NUCLEOTIDE SEQUENCE [LARGE SCALE GENOMIC DNA]</scope>
    <source>
        <strain evidence="11">DSM 6150</strain>
    </source>
</reference>
<evidence type="ECO:0000256" key="4">
    <source>
        <dbReference type="ARBA" id="ARBA00022475"/>
    </source>
</evidence>
<feature type="transmembrane region" description="Helical" evidence="8">
    <location>
        <begin position="325"/>
        <end position="347"/>
    </location>
</feature>
<feature type="transmembrane region" description="Helical" evidence="8">
    <location>
        <begin position="88"/>
        <end position="109"/>
    </location>
</feature>
<dbReference type="Proteomes" id="UP000242869">
    <property type="component" value="Unassembled WGS sequence"/>
</dbReference>
<evidence type="ECO:0000256" key="8">
    <source>
        <dbReference type="SAM" id="Phobius"/>
    </source>
</evidence>
<dbReference type="AlphaFoldDB" id="A0A1I4YKY4"/>
<name>A0A1I4YKY4_9NEIS</name>
<feature type="transmembrane region" description="Helical" evidence="8">
    <location>
        <begin position="121"/>
        <end position="143"/>
    </location>
</feature>
<dbReference type="PANTHER" id="PTHR43271:SF1">
    <property type="entry name" value="INNER MEMBRANE TRANSPORT PROTEIN YNFM"/>
    <property type="match status" value="1"/>
</dbReference>
<gene>
    <name evidence="10" type="ORF">SAMN05660284_01347</name>
</gene>
<comment type="similarity">
    <text evidence="2">Belongs to the major facilitator superfamily.</text>
</comment>
<dbReference type="InterPro" id="IPR005829">
    <property type="entry name" value="Sugar_transporter_CS"/>
</dbReference>
<feature type="transmembrane region" description="Helical" evidence="8">
    <location>
        <begin position="294"/>
        <end position="313"/>
    </location>
</feature>
<dbReference type="PROSITE" id="PS00216">
    <property type="entry name" value="SUGAR_TRANSPORT_1"/>
    <property type="match status" value="1"/>
</dbReference>
<proteinExistence type="inferred from homology"/>
<evidence type="ECO:0000313" key="10">
    <source>
        <dbReference type="EMBL" id="SFN38209.1"/>
    </source>
</evidence>
<dbReference type="PANTHER" id="PTHR43271">
    <property type="entry name" value="BLL2771 PROTEIN"/>
    <property type="match status" value="1"/>
</dbReference>
<keyword evidence="7 8" id="KW-0472">Membrane</keyword>
<evidence type="ECO:0000256" key="2">
    <source>
        <dbReference type="ARBA" id="ARBA00008335"/>
    </source>
</evidence>
<dbReference type="PROSITE" id="PS50850">
    <property type="entry name" value="MFS"/>
    <property type="match status" value="1"/>
</dbReference>
<protein>
    <submittedName>
        <fullName evidence="10">MFS transporter, YNFM family, putative membrane transport protein</fullName>
    </submittedName>
</protein>
<dbReference type="GO" id="GO:0022857">
    <property type="term" value="F:transmembrane transporter activity"/>
    <property type="evidence" value="ECO:0007669"/>
    <property type="project" value="InterPro"/>
</dbReference>
<evidence type="ECO:0000256" key="5">
    <source>
        <dbReference type="ARBA" id="ARBA00022692"/>
    </source>
</evidence>
<dbReference type="EMBL" id="FOVE01000008">
    <property type="protein sequence ID" value="SFN38209.1"/>
    <property type="molecule type" value="Genomic_DNA"/>
</dbReference>
<dbReference type="STRING" id="83765.SAMN05660284_01347"/>
<comment type="subcellular location">
    <subcellularLocation>
        <location evidence="1">Cell membrane</location>
        <topology evidence="1">Multi-pass membrane protein</topology>
    </subcellularLocation>
</comment>
<keyword evidence="3" id="KW-0813">Transport</keyword>
<evidence type="ECO:0000256" key="7">
    <source>
        <dbReference type="ARBA" id="ARBA00023136"/>
    </source>
</evidence>
<dbReference type="Gene3D" id="1.20.1250.20">
    <property type="entry name" value="MFS general substrate transporter like domains"/>
    <property type="match status" value="1"/>
</dbReference>
<sequence length="380" mass="40434">MVLGGFATFALLYGMQPLMPAFSQQFHVSPAAASGVISAATGAMALSLIPASLLANRFGRKTVMSVSLMLSALLTLLSAVAVDFQQLVILRALLGVALAGLPAVAMAYLSEEIDPDVLGRAIGLYIAGNALGGMCGRFAMAILADHFSWRVATLVLGGAGLLSAIEFWRSLPESRNFQPSGVTVKRTMAAARRHFSDAGLPWLFLTGFILMGCFVSLFNYLAYRLAAAPYGYSQSQISVIYSLNAAGIVASPWAGRLADRFGRRNVLWIMALCMLAGLVLTLASPIALIYLGTAVFSFGFFGGHSIASSWLGFRAVRNKALATALYLSIYYLGSSCLGSVTGFMWNWAQWNGVVLLLGVFLLASFAVALKLRKLAPRLAS</sequence>
<keyword evidence="6 8" id="KW-1133">Transmembrane helix</keyword>
<dbReference type="CDD" id="cd17324">
    <property type="entry name" value="MFS_NepI_like"/>
    <property type="match status" value="1"/>
</dbReference>
<keyword evidence="5 8" id="KW-0812">Transmembrane</keyword>
<feature type="transmembrane region" description="Helical" evidence="8">
    <location>
        <begin position="266"/>
        <end position="288"/>
    </location>
</feature>
<keyword evidence="11" id="KW-1185">Reference proteome</keyword>